<dbReference type="Pfam" id="PF11992">
    <property type="entry name" value="TgpA_N"/>
    <property type="match status" value="1"/>
</dbReference>
<feature type="transmembrane region" description="Helical" evidence="2">
    <location>
        <begin position="24"/>
        <end position="43"/>
    </location>
</feature>
<sequence>MAGLAVLCSSTALSGVVGGAVWLAYVALAVTVVVSAGLGLRALRLPTPLVAVGQLLALLCLAVAVFSNNGILLFGPGPEALDDLLSLLSQSLEEVRTGVPPVPASMALRCLIVVTLGVVAILVDTLAVAGAAPAACGLVLLCVFAVPASLADEMLPWWTFVCGASAFALLLGMDGQHRHRVWRGRWDRVSSAGSGRSATLVAGLALLVALVLGSSLTLVGTVGRLPGGPAGTAEDGLGIKPFTSLRGMLDQGQTQELFRVRGLTEQRYLRALTLREYVPGEGWQASDTVPEGVPAVGGLPVGPGEPRDGQITTVEIEPVGWNDFWLPLYGQPRALEGVDEGWRYDAGSGVLYSQQEKRPPTYVEHAVLAQPSAAELRTADTRGDIDPGYYQLTGLDPRVAQLAKDITKDQATQFDRVAALTRYFTDPANGFTYSTQTSEAQSQDALYDFLFNGKTGYCQQYASALGVLVRSLGIPARVAIGFTPGYASGDYRTITTDDAHAWVEVFFAGYGWTSFDPTPLLDGRGVTPPYLTTSASPSSATSAPSVSTSSRTSTAPQDQVSTANPTTVAPQAQGQQQGGTGGSLLGWALGVALVLAVAATVAEILFRRRGRAPAGPVWVWLGPVLLPVAVLCWDLVVVLALALVSWWVAVPVGVLGVVALPALLRLRQRRTRLASVSALGTDAATAAWQELLAESRDRGVVIAPTETVRTAARRLVREHRLDESGQHALRGIVEAVERSWYGGRPQPNAALPQAVAEVRASMARSAPLGVRDRILPRSVLPGPRS</sequence>
<keyword evidence="2" id="KW-0472">Membrane</keyword>
<dbReference type="Proteomes" id="UP001206128">
    <property type="component" value="Unassembled WGS sequence"/>
</dbReference>
<dbReference type="Gene3D" id="3.10.620.30">
    <property type="match status" value="1"/>
</dbReference>
<evidence type="ECO:0000256" key="1">
    <source>
        <dbReference type="SAM" id="MobiDB-lite"/>
    </source>
</evidence>
<organism evidence="4 5">
    <name type="scientific">Goodfellowiella coeruleoviolacea</name>
    <dbReference type="NCBI Taxonomy" id="334858"/>
    <lineage>
        <taxon>Bacteria</taxon>
        <taxon>Bacillati</taxon>
        <taxon>Actinomycetota</taxon>
        <taxon>Actinomycetes</taxon>
        <taxon>Pseudonocardiales</taxon>
        <taxon>Pseudonocardiaceae</taxon>
        <taxon>Goodfellowiella</taxon>
    </lineage>
</organism>
<dbReference type="AlphaFoldDB" id="A0AAE3GJV9"/>
<feature type="transmembrane region" description="Helical" evidence="2">
    <location>
        <begin position="157"/>
        <end position="176"/>
    </location>
</feature>
<dbReference type="InterPro" id="IPR052901">
    <property type="entry name" value="Bact_TGase-like"/>
</dbReference>
<feature type="domain" description="Transglutaminase-like" evidence="3">
    <location>
        <begin position="450"/>
        <end position="519"/>
    </location>
</feature>
<feature type="transmembrane region" description="Helical" evidence="2">
    <location>
        <begin position="106"/>
        <end position="123"/>
    </location>
</feature>
<feature type="transmembrane region" description="Helical" evidence="2">
    <location>
        <begin position="646"/>
        <end position="664"/>
    </location>
</feature>
<dbReference type="PANTHER" id="PTHR42736">
    <property type="entry name" value="PROTEIN-GLUTAMINE GAMMA-GLUTAMYLTRANSFERASE"/>
    <property type="match status" value="1"/>
</dbReference>
<keyword evidence="2" id="KW-0812">Transmembrane</keyword>
<feature type="compositionally biased region" description="Low complexity" evidence="1">
    <location>
        <begin position="531"/>
        <end position="556"/>
    </location>
</feature>
<feature type="transmembrane region" description="Helical" evidence="2">
    <location>
        <begin position="55"/>
        <end position="75"/>
    </location>
</feature>
<feature type="region of interest" description="Disordered" evidence="1">
    <location>
        <begin position="531"/>
        <end position="575"/>
    </location>
</feature>
<proteinExistence type="predicted"/>
<evidence type="ECO:0000313" key="4">
    <source>
        <dbReference type="EMBL" id="MCP2169555.1"/>
    </source>
</evidence>
<dbReference type="InterPro" id="IPR025403">
    <property type="entry name" value="TgpA-like_C"/>
</dbReference>
<dbReference type="EMBL" id="JAMTCK010000019">
    <property type="protein sequence ID" value="MCP2169555.1"/>
    <property type="molecule type" value="Genomic_DNA"/>
</dbReference>
<dbReference type="Pfam" id="PF13559">
    <property type="entry name" value="DUF4129"/>
    <property type="match status" value="1"/>
</dbReference>
<feature type="transmembrane region" description="Helical" evidence="2">
    <location>
        <begin position="584"/>
        <end position="606"/>
    </location>
</feature>
<dbReference type="InterPro" id="IPR038765">
    <property type="entry name" value="Papain-like_cys_pep_sf"/>
</dbReference>
<keyword evidence="2" id="KW-1133">Transmembrane helix</keyword>
<name>A0AAE3GJV9_9PSEU</name>
<feature type="transmembrane region" description="Helical" evidence="2">
    <location>
        <begin position="130"/>
        <end position="151"/>
    </location>
</feature>
<feature type="transmembrane region" description="Helical" evidence="2">
    <location>
        <begin position="618"/>
        <end position="640"/>
    </location>
</feature>
<keyword evidence="5" id="KW-1185">Reference proteome</keyword>
<dbReference type="InterPro" id="IPR021878">
    <property type="entry name" value="TgpA_N"/>
</dbReference>
<dbReference type="SMART" id="SM00460">
    <property type="entry name" value="TGc"/>
    <property type="match status" value="1"/>
</dbReference>
<feature type="compositionally biased region" description="Polar residues" evidence="1">
    <location>
        <begin position="557"/>
        <end position="568"/>
    </location>
</feature>
<dbReference type="SUPFAM" id="SSF54001">
    <property type="entry name" value="Cysteine proteinases"/>
    <property type="match status" value="1"/>
</dbReference>
<gene>
    <name evidence="4" type="ORF">LX83_006441</name>
</gene>
<protein>
    <recommendedName>
        <fullName evidence="3">Transglutaminase-like domain-containing protein</fullName>
    </recommendedName>
</protein>
<evidence type="ECO:0000313" key="5">
    <source>
        <dbReference type="Proteomes" id="UP001206128"/>
    </source>
</evidence>
<dbReference type="InterPro" id="IPR002931">
    <property type="entry name" value="Transglutaminase-like"/>
</dbReference>
<dbReference type="Pfam" id="PF01841">
    <property type="entry name" value="Transglut_core"/>
    <property type="match status" value="1"/>
</dbReference>
<evidence type="ECO:0000256" key="2">
    <source>
        <dbReference type="SAM" id="Phobius"/>
    </source>
</evidence>
<reference evidence="4" key="1">
    <citation type="submission" date="2022-06" db="EMBL/GenBank/DDBJ databases">
        <title>Genomic Encyclopedia of Archaeal and Bacterial Type Strains, Phase II (KMG-II): from individual species to whole genera.</title>
        <authorList>
            <person name="Goeker M."/>
        </authorList>
    </citation>
    <scope>NUCLEOTIDE SEQUENCE</scope>
    <source>
        <strain evidence="4">DSM 43935</strain>
    </source>
</reference>
<comment type="caution">
    <text evidence="4">The sequence shown here is derived from an EMBL/GenBank/DDBJ whole genome shotgun (WGS) entry which is preliminary data.</text>
</comment>
<evidence type="ECO:0000259" key="3">
    <source>
        <dbReference type="SMART" id="SM00460"/>
    </source>
</evidence>
<accession>A0AAE3GJV9</accession>
<dbReference type="PANTHER" id="PTHR42736:SF1">
    <property type="entry name" value="PROTEIN-GLUTAMINE GAMMA-GLUTAMYLTRANSFERASE"/>
    <property type="match status" value="1"/>
</dbReference>
<feature type="transmembrane region" description="Helical" evidence="2">
    <location>
        <begin position="197"/>
        <end position="219"/>
    </location>
</feature>